<comment type="caution">
    <text evidence="2">The sequence shown here is derived from an EMBL/GenBank/DDBJ whole genome shotgun (WGS) entry which is preliminary data.</text>
</comment>
<sequence length="88" mass="10145">MDYLAVDELERRYRDAKGGIKRSHYQIIWFLAQGRSPADVPASTSYSRDRIYKLLRRYNEQGLSALGDQRRHNPGQAPLVNAVQQAQL</sequence>
<dbReference type="SUPFAM" id="SSF46689">
    <property type="entry name" value="Homeodomain-like"/>
    <property type="match status" value="1"/>
</dbReference>
<accession>A0ABV0K8S8</accession>
<dbReference type="Pfam" id="PF13551">
    <property type="entry name" value="HTH_29"/>
    <property type="match status" value="1"/>
</dbReference>
<keyword evidence="3" id="KW-1185">Reference proteome</keyword>
<dbReference type="InterPro" id="IPR009057">
    <property type="entry name" value="Homeodomain-like_sf"/>
</dbReference>
<feature type="region of interest" description="Disordered" evidence="1">
    <location>
        <begin position="65"/>
        <end position="88"/>
    </location>
</feature>
<evidence type="ECO:0000256" key="1">
    <source>
        <dbReference type="SAM" id="MobiDB-lite"/>
    </source>
</evidence>
<organism evidence="2 3">
    <name type="scientific">Leptolyngbya subtilissima DQ-A4</name>
    <dbReference type="NCBI Taxonomy" id="2933933"/>
    <lineage>
        <taxon>Bacteria</taxon>
        <taxon>Bacillati</taxon>
        <taxon>Cyanobacteriota</taxon>
        <taxon>Cyanophyceae</taxon>
        <taxon>Leptolyngbyales</taxon>
        <taxon>Leptolyngbyaceae</taxon>
        <taxon>Leptolyngbya group</taxon>
        <taxon>Leptolyngbya</taxon>
    </lineage>
</organism>
<dbReference type="RefSeq" id="WP_190694267.1">
    <property type="nucleotide sequence ID" value="NZ_JAMPKX010000010.1"/>
</dbReference>
<evidence type="ECO:0000313" key="3">
    <source>
        <dbReference type="Proteomes" id="UP001482513"/>
    </source>
</evidence>
<protein>
    <submittedName>
        <fullName evidence="2">Helix-turn-helix domain-containing protein</fullName>
    </submittedName>
</protein>
<dbReference type="Proteomes" id="UP001482513">
    <property type="component" value="Unassembled WGS sequence"/>
</dbReference>
<reference evidence="2 3" key="1">
    <citation type="submission" date="2022-04" db="EMBL/GenBank/DDBJ databases">
        <title>Positive selection, recombination, and allopatry shape intraspecific diversity of widespread and dominant cyanobacteria.</title>
        <authorList>
            <person name="Wei J."/>
            <person name="Shu W."/>
            <person name="Hu C."/>
        </authorList>
    </citation>
    <scope>NUCLEOTIDE SEQUENCE [LARGE SCALE GENOMIC DNA]</scope>
    <source>
        <strain evidence="2 3">DQ-A4</strain>
    </source>
</reference>
<evidence type="ECO:0000313" key="2">
    <source>
        <dbReference type="EMBL" id="MEP0949180.1"/>
    </source>
</evidence>
<dbReference type="EMBL" id="JAMPKX010000010">
    <property type="protein sequence ID" value="MEP0949180.1"/>
    <property type="molecule type" value="Genomic_DNA"/>
</dbReference>
<name>A0ABV0K8S8_9CYAN</name>
<proteinExistence type="predicted"/>
<gene>
    <name evidence="2" type="ORF">NC992_20035</name>
</gene>